<organism evidence="2 3">
    <name type="scientific">Toxoplasma gondii VAND</name>
    <dbReference type="NCBI Taxonomy" id="933077"/>
    <lineage>
        <taxon>Eukaryota</taxon>
        <taxon>Sar</taxon>
        <taxon>Alveolata</taxon>
        <taxon>Apicomplexa</taxon>
        <taxon>Conoidasida</taxon>
        <taxon>Coccidia</taxon>
        <taxon>Eucoccidiorida</taxon>
        <taxon>Eimeriorina</taxon>
        <taxon>Sarcocystidae</taxon>
        <taxon>Toxoplasma</taxon>
    </lineage>
</organism>
<dbReference type="Proteomes" id="UP000028840">
    <property type="component" value="Unassembled WGS sequence"/>
</dbReference>
<dbReference type="EC" id="2.7.4.14" evidence="2"/>
<gene>
    <name evidence="2" type="ORF">TGVAND_269035A</name>
</gene>
<dbReference type="GO" id="GO:0004550">
    <property type="term" value="F:nucleoside diphosphate kinase activity"/>
    <property type="evidence" value="ECO:0007669"/>
    <property type="project" value="UniProtKB-EC"/>
</dbReference>
<dbReference type="AlphaFoldDB" id="A0A086Q0M8"/>
<proteinExistence type="predicted"/>
<evidence type="ECO:0000256" key="1">
    <source>
        <dbReference type="SAM" id="MobiDB-lite"/>
    </source>
</evidence>
<evidence type="ECO:0000313" key="2">
    <source>
        <dbReference type="EMBL" id="KFH06160.1"/>
    </source>
</evidence>
<feature type="region of interest" description="Disordered" evidence="1">
    <location>
        <begin position="1"/>
        <end position="24"/>
    </location>
</feature>
<dbReference type="VEuPathDB" id="ToxoDB:TGVAND_269035A"/>
<dbReference type="EC" id="2.7.4.6" evidence="2"/>
<reference evidence="2 3" key="2">
    <citation type="journal article" date="2015" name="Eukaryot. Cell">
        <title>Genetic mapping reveals that sinefungin resistance in Toxoplasma gondii is controlled by a putative amino acid transporter locus that can be used as a negative selectable marker.</title>
        <authorList>
            <person name="Behnke M.S."/>
            <person name="Khan A."/>
            <person name="Sibley L.D."/>
        </authorList>
    </citation>
    <scope>NUCLEOTIDE SEQUENCE [LARGE SCALE GENOMIC DNA]</scope>
    <source>
        <strain evidence="2 3">VAND</strain>
    </source>
</reference>
<evidence type="ECO:0000313" key="3">
    <source>
        <dbReference type="Proteomes" id="UP000028840"/>
    </source>
</evidence>
<accession>A0A086Q0M8</accession>
<protein>
    <submittedName>
        <fullName evidence="2">Nucleoside diphosphate kinase</fullName>
        <ecNumber evidence="2">2.7.4.14</ecNumber>
        <ecNumber evidence="2">2.7.4.6</ecNumber>
    </submittedName>
</protein>
<feature type="non-terminal residue" evidence="2">
    <location>
        <position position="24"/>
    </location>
</feature>
<name>A0A086Q0M8_TOXGO</name>
<comment type="caution">
    <text evidence="2">The sequence shown here is derived from an EMBL/GenBank/DDBJ whole genome shotgun (WGS) entry which is preliminary data.</text>
</comment>
<reference evidence="2 3" key="1">
    <citation type="submission" date="2014-08" db="EMBL/GenBank/DDBJ databases">
        <authorList>
            <person name="Sibley D."/>
            <person name="Venepally P."/>
            <person name="Karamycheva S."/>
            <person name="Hadjithomas M."/>
            <person name="Khan A."/>
            <person name="Brunk B."/>
            <person name="Roos D."/>
            <person name="Caler E."/>
            <person name="Lorenzi H."/>
        </authorList>
    </citation>
    <scope>NUCLEOTIDE SEQUENCE [LARGE SCALE GENOMIC DNA]</scope>
    <source>
        <strain evidence="2 3">VAND</strain>
    </source>
</reference>
<keyword evidence="2" id="KW-0808">Transferase</keyword>
<dbReference type="EMBL" id="AEYJ02000921">
    <property type="protein sequence ID" value="KFH06160.1"/>
    <property type="molecule type" value="Genomic_DNA"/>
</dbReference>
<keyword evidence="2" id="KW-0418">Kinase</keyword>
<sequence length="24" mass="2577">MQARQSAKGTLRARFGADATRNAV</sequence>